<gene>
    <name evidence="1" type="ORF">C482_00230</name>
</gene>
<dbReference type="Proteomes" id="UP000011693">
    <property type="component" value="Unassembled WGS sequence"/>
</dbReference>
<protein>
    <submittedName>
        <fullName evidence="1">Uncharacterized protein</fullName>
    </submittedName>
</protein>
<evidence type="ECO:0000313" key="2">
    <source>
        <dbReference type="Proteomes" id="UP000011693"/>
    </source>
</evidence>
<dbReference type="EMBL" id="AOIN01000008">
    <property type="protein sequence ID" value="ELZ06202.1"/>
    <property type="molecule type" value="Genomic_DNA"/>
</dbReference>
<dbReference type="PATRIC" id="fig|1227492.4.peg.31"/>
<comment type="caution">
    <text evidence="1">The sequence shown here is derived from an EMBL/GenBank/DDBJ whole genome shotgun (WGS) entry which is preliminary data.</text>
</comment>
<reference evidence="1 2" key="1">
    <citation type="journal article" date="2014" name="PLoS Genet.">
        <title>Phylogenetically driven sequencing of extremely halophilic archaea reveals strategies for static and dynamic osmo-response.</title>
        <authorList>
            <person name="Becker E.A."/>
            <person name="Seitzer P.M."/>
            <person name="Tritt A."/>
            <person name="Larsen D."/>
            <person name="Krusor M."/>
            <person name="Yao A.I."/>
            <person name="Wu D."/>
            <person name="Madern D."/>
            <person name="Eisen J.A."/>
            <person name="Darling A.E."/>
            <person name="Facciotti M.T."/>
        </authorList>
    </citation>
    <scope>NUCLEOTIDE SEQUENCE [LARGE SCALE GENOMIC DNA]</scope>
    <source>
        <strain evidence="1 2">JCM 10990</strain>
    </source>
</reference>
<accession>M0B6Q8</accession>
<proteinExistence type="predicted"/>
<name>M0B6Q8_9EURY</name>
<sequence length="596" mass="67523">MEEHGIDSITEAVQQLRRNIHEHGPQEFVKELWYHELIRSTSYEMLDEDTGLPPKMVEYLFGLATTIPPTEQQSSAVNFYDVIDSLSLVYDQLRLKQDEVLANADSAEERRKAHVQHSQLERELTTGRFAHGTQRREFTRRVYSRVDEELSDILGLSASEAVSLADDLLRFHQATLGDKQLAPIIQHVVDIGDGPFQVQSEDAIAKAQTDPRSAFPSIWVNVAKYDNHRLNPLGSDFENGEYERYEDTFGTIREVVPELGFTSTEFRETLEGELNNLDSFFESMSIGIGEYESNPEDLSGSFSKFDYPFDHNPIHEYPLLSDQDGRFYLGPQNSLWFSLSTRFRYNILDSKHEGIGTRKIGEGAEDWVGECLENVNDENVCILTSVDYDYRDGESDFVLLYDDTVVVIEVKTRGLRLGSRLGPFDSFEKIQQDAEEVIGEPYEEQALKLLNGIKDGNVTNLQGDEGSVRVDPDRFSDYVPVLVVARPLDYAGTILHTDLLDLGENPPYITDIYSLQTICQHLSGSGALLNYIKKRIKVGVTGRALSIDEIDYLGEYLDHGLEYPEVPEEGLVNIIHAGSHLERIYDTGLVDDMEHL</sequence>
<dbReference type="AlphaFoldDB" id="M0B6Q8"/>
<keyword evidence="2" id="KW-1185">Reference proteome</keyword>
<evidence type="ECO:0000313" key="1">
    <source>
        <dbReference type="EMBL" id="ELZ06202.1"/>
    </source>
</evidence>
<organism evidence="1 2">
    <name type="scientific">Natrialba chahannaoensis JCM 10990</name>
    <dbReference type="NCBI Taxonomy" id="1227492"/>
    <lineage>
        <taxon>Archaea</taxon>
        <taxon>Methanobacteriati</taxon>
        <taxon>Methanobacteriota</taxon>
        <taxon>Stenosarchaea group</taxon>
        <taxon>Halobacteria</taxon>
        <taxon>Halobacteriales</taxon>
        <taxon>Natrialbaceae</taxon>
        <taxon>Natrialba</taxon>
    </lineage>
</organism>